<name>A0A9P8CEN1_9HELO</name>
<keyword evidence="3" id="KW-1185">Reference proteome</keyword>
<dbReference type="AlphaFoldDB" id="A0A9P8CEN1"/>
<accession>A0A9P8CEN1</accession>
<proteinExistence type="predicted"/>
<sequence>MARHHRAPLHLPIKELDLRVGAANFNITTTSAVRTVVNAVPGFRSSVAFFFALRANLVQPSSTPLLYASTSPTLPPLPSISLQSSSATSSSFPQPIDPILPLTTDILTSLSDKTAALNLIADSIAQQGQLAARALLLHPLTLAAYVTVLALTSQSLYTSPRDLGKLLTTCVGLTMALLIGVRGLSAGYITHAESITWAYLQPPSPSPQPRDSDILIGSKYGDVIIGALILRLEPPRPSSPSNSKRKAGGKNLKMGGGGGKGVVRAWTTKIRYRGTGIGTALLEEAVRVTKRECGRESVVGFAAEHANSEMVLWEIFNAGFRRRERRAAGALERVVLSEKGRRSR</sequence>
<organism evidence="2 3">
    <name type="scientific">Calycina marina</name>
    <dbReference type="NCBI Taxonomy" id="1763456"/>
    <lineage>
        <taxon>Eukaryota</taxon>
        <taxon>Fungi</taxon>
        <taxon>Dikarya</taxon>
        <taxon>Ascomycota</taxon>
        <taxon>Pezizomycotina</taxon>
        <taxon>Leotiomycetes</taxon>
        <taxon>Helotiales</taxon>
        <taxon>Pezizellaceae</taxon>
        <taxon>Calycina</taxon>
    </lineage>
</organism>
<evidence type="ECO:0000313" key="2">
    <source>
        <dbReference type="EMBL" id="KAG9243942.1"/>
    </source>
</evidence>
<reference evidence="2" key="1">
    <citation type="journal article" date="2021" name="IMA Fungus">
        <title>Genomic characterization of three marine fungi, including Emericellopsis atlantica sp. nov. with signatures of a generalist lifestyle and marine biomass degradation.</title>
        <authorList>
            <person name="Hagestad O.C."/>
            <person name="Hou L."/>
            <person name="Andersen J.H."/>
            <person name="Hansen E.H."/>
            <person name="Altermark B."/>
            <person name="Li C."/>
            <person name="Kuhnert E."/>
            <person name="Cox R.J."/>
            <person name="Crous P.W."/>
            <person name="Spatafora J.W."/>
            <person name="Lail K."/>
            <person name="Amirebrahimi M."/>
            <person name="Lipzen A."/>
            <person name="Pangilinan J."/>
            <person name="Andreopoulos W."/>
            <person name="Hayes R.D."/>
            <person name="Ng V."/>
            <person name="Grigoriev I.V."/>
            <person name="Jackson S.A."/>
            <person name="Sutton T.D.S."/>
            <person name="Dobson A.D.W."/>
            <person name="Rama T."/>
        </authorList>
    </citation>
    <scope>NUCLEOTIDE SEQUENCE</scope>
    <source>
        <strain evidence="2">TRa3180A</strain>
    </source>
</reference>
<dbReference type="OrthoDB" id="5343688at2759"/>
<dbReference type="Proteomes" id="UP000887226">
    <property type="component" value="Unassembled WGS sequence"/>
</dbReference>
<dbReference type="EMBL" id="MU253940">
    <property type="protein sequence ID" value="KAG9243942.1"/>
    <property type="molecule type" value="Genomic_DNA"/>
</dbReference>
<evidence type="ECO:0000313" key="3">
    <source>
        <dbReference type="Proteomes" id="UP000887226"/>
    </source>
</evidence>
<evidence type="ECO:0000256" key="1">
    <source>
        <dbReference type="SAM" id="MobiDB-lite"/>
    </source>
</evidence>
<comment type="caution">
    <text evidence="2">The sequence shown here is derived from an EMBL/GenBank/DDBJ whole genome shotgun (WGS) entry which is preliminary data.</text>
</comment>
<protein>
    <submittedName>
        <fullName evidence="2">Acetyltransferase</fullName>
    </submittedName>
</protein>
<feature type="region of interest" description="Disordered" evidence="1">
    <location>
        <begin position="234"/>
        <end position="258"/>
    </location>
</feature>
<gene>
    <name evidence="2" type="ORF">BJ878DRAFT_96609</name>
</gene>